<accession>A0ABT2WGB3</accession>
<dbReference type="Proteomes" id="UP001208656">
    <property type="component" value="Unassembled WGS sequence"/>
</dbReference>
<dbReference type="Gene3D" id="2.40.240.20">
    <property type="entry name" value="Hypothetical PUA domain-like, domain 1"/>
    <property type="match status" value="1"/>
</dbReference>
<dbReference type="SUPFAM" id="SSF88697">
    <property type="entry name" value="PUA domain-like"/>
    <property type="match status" value="1"/>
</dbReference>
<proteinExistence type="predicted"/>
<name>A0ABT2WGB3_9BACI</name>
<dbReference type="InterPro" id="IPR015947">
    <property type="entry name" value="PUA-like_sf"/>
</dbReference>
<reference evidence="1 2" key="1">
    <citation type="submission" date="2022-10" db="EMBL/GenBank/DDBJ databases">
        <title>Description of Fervidibacillus gen. nov. in the family Fervidibacillaceae fam. nov. with two species, Fervidibacillus albus sp. nov., and Fervidibacillus halotolerans sp. nov., isolated from tidal flat sediments.</title>
        <authorList>
            <person name="Kwon K.K."/>
            <person name="Yang S.-H."/>
        </authorList>
    </citation>
    <scope>NUCLEOTIDE SEQUENCE [LARGE SCALE GENOMIC DNA]</scope>
    <source>
        <strain evidence="1 2">DSM 23332</strain>
    </source>
</reference>
<dbReference type="InterPro" id="IPR019699">
    <property type="entry name" value="DUF2584"/>
</dbReference>
<organism evidence="1 2">
    <name type="scientific">Pallidibacillus thermolactis</name>
    <dbReference type="NCBI Taxonomy" id="251051"/>
    <lineage>
        <taxon>Bacteria</taxon>
        <taxon>Bacillati</taxon>
        <taxon>Bacillota</taxon>
        <taxon>Bacilli</taxon>
        <taxon>Bacillales</taxon>
        <taxon>Bacillaceae</taxon>
        <taxon>Pallidibacillus</taxon>
    </lineage>
</organism>
<dbReference type="Pfam" id="PF10763">
    <property type="entry name" value="DUF2584"/>
    <property type="match status" value="1"/>
</dbReference>
<protein>
    <submittedName>
        <fullName evidence="1">DUF2584 domain-containing protein</fullName>
    </submittedName>
</protein>
<dbReference type="EMBL" id="JAOUSE010000028">
    <property type="protein sequence ID" value="MCU9594744.1"/>
    <property type="molecule type" value="Genomic_DNA"/>
</dbReference>
<dbReference type="RefSeq" id="WP_173661408.1">
    <property type="nucleotide sequence ID" value="NZ_JAOUSE010000028.1"/>
</dbReference>
<keyword evidence="2" id="KW-1185">Reference proteome</keyword>
<sequence>MAMSVQIESCIITEGKEKRVKENNFELILDGYHLYPMDVSIPVKRGETKEPIGEGIIRSLLFSKEKTTIVYTLATLKNIN</sequence>
<comment type="caution">
    <text evidence="1">The sequence shown here is derived from an EMBL/GenBank/DDBJ whole genome shotgun (WGS) entry which is preliminary data.</text>
</comment>
<evidence type="ECO:0000313" key="1">
    <source>
        <dbReference type="EMBL" id="MCU9594744.1"/>
    </source>
</evidence>
<gene>
    <name evidence="1" type="ORF">OEV82_09880</name>
</gene>
<evidence type="ECO:0000313" key="2">
    <source>
        <dbReference type="Proteomes" id="UP001208656"/>
    </source>
</evidence>